<organism evidence="1 2">
    <name type="scientific">Granulicella cerasi</name>
    <dbReference type="NCBI Taxonomy" id="741063"/>
    <lineage>
        <taxon>Bacteria</taxon>
        <taxon>Pseudomonadati</taxon>
        <taxon>Acidobacteriota</taxon>
        <taxon>Terriglobia</taxon>
        <taxon>Terriglobales</taxon>
        <taxon>Acidobacteriaceae</taxon>
        <taxon>Granulicella</taxon>
    </lineage>
</organism>
<reference evidence="2" key="1">
    <citation type="journal article" date="2019" name="Int. J. Syst. Evol. Microbiol.">
        <title>The Global Catalogue of Microorganisms (GCM) 10K type strain sequencing project: providing services to taxonomists for standard genome sequencing and annotation.</title>
        <authorList>
            <consortium name="The Broad Institute Genomics Platform"/>
            <consortium name="The Broad Institute Genome Sequencing Center for Infectious Disease"/>
            <person name="Wu L."/>
            <person name="Ma J."/>
        </authorList>
    </citation>
    <scope>NUCLEOTIDE SEQUENCE [LARGE SCALE GENOMIC DNA]</scope>
    <source>
        <strain evidence="2">CGMCC 1.16026</strain>
    </source>
</reference>
<name>A0ABW1ZAI9_9BACT</name>
<evidence type="ECO:0000313" key="2">
    <source>
        <dbReference type="Proteomes" id="UP001596391"/>
    </source>
</evidence>
<keyword evidence="2" id="KW-1185">Reference proteome</keyword>
<dbReference type="Proteomes" id="UP001596391">
    <property type="component" value="Unassembled WGS sequence"/>
</dbReference>
<accession>A0ABW1ZAI9</accession>
<sequence length="299" mass="31495">MSVVDVMAPRYQRVRAFFAPRNRSGGATALWDAAQMVGFDVDAPAAPWVDLGWVRGFARSCETRVVAVKSGAPLTTAIQVRSEVDAGVSMAFESWGKLQLALSAGTQQLNLLRGEAVALLSGSTATVLQMSAVDAATFAVGDLIVVDVDYADATGYVGAGVDAAYVKTALTDAEYVRRVSLNVARVAAVKDGAVTLETPLIAGAPTDAMKASAVVGFCDREGSTFLQEWSALFVADGPQGERVSWYYPRLQATSGIAESVADDAGGYEAMRLRGAFRALPVVDPLDGETAVCWRSVVSR</sequence>
<evidence type="ECO:0000313" key="1">
    <source>
        <dbReference type="EMBL" id="MFC6646174.1"/>
    </source>
</evidence>
<comment type="caution">
    <text evidence="1">The sequence shown here is derived from an EMBL/GenBank/DDBJ whole genome shotgun (WGS) entry which is preliminary data.</text>
</comment>
<dbReference type="RefSeq" id="WP_263369869.1">
    <property type="nucleotide sequence ID" value="NZ_JAGSYD010000001.1"/>
</dbReference>
<dbReference type="EMBL" id="JBHSWI010000001">
    <property type="protein sequence ID" value="MFC6646174.1"/>
    <property type="molecule type" value="Genomic_DNA"/>
</dbReference>
<proteinExistence type="predicted"/>
<protein>
    <submittedName>
        <fullName evidence="1">Uncharacterized protein</fullName>
    </submittedName>
</protein>
<gene>
    <name evidence="1" type="ORF">ACFQBQ_11390</name>
</gene>